<dbReference type="PRINTS" id="PR00111">
    <property type="entry name" value="ABHYDROLASE"/>
</dbReference>
<dbReference type="RefSeq" id="WP_119324273.1">
    <property type="nucleotide sequence ID" value="NZ_AP025739.1"/>
</dbReference>
<dbReference type="Pfam" id="PF00561">
    <property type="entry name" value="Abhydrolase_1"/>
    <property type="match status" value="1"/>
</dbReference>
<dbReference type="GO" id="GO:0016787">
    <property type="term" value="F:hydrolase activity"/>
    <property type="evidence" value="ECO:0007669"/>
    <property type="project" value="UniProtKB-KW"/>
</dbReference>
<evidence type="ECO:0000313" key="3">
    <source>
        <dbReference type="Proteomes" id="UP000287394"/>
    </source>
</evidence>
<dbReference type="AlphaFoldDB" id="A0A402D448"/>
<dbReference type="KEGG" id="ccot:CCAX7_32390"/>
<accession>A0A402D448</accession>
<name>A0A402D448_9BACT</name>
<dbReference type="Proteomes" id="UP000287394">
    <property type="component" value="Chromosome"/>
</dbReference>
<dbReference type="InterPro" id="IPR029058">
    <property type="entry name" value="AB_hydrolase_fold"/>
</dbReference>
<reference evidence="2 3" key="1">
    <citation type="journal article" date="2019" name="Int. J. Syst. Evol. Microbiol.">
        <title>Capsulimonas corticalis gen. nov., sp. nov., an aerobic capsulated bacterium, of a novel bacterial order, Capsulimonadales ord. nov., of the class Armatimonadia of the phylum Armatimonadetes.</title>
        <authorList>
            <person name="Li J."/>
            <person name="Kudo C."/>
            <person name="Tonouchi A."/>
        </authorList>
    </citation>
    <scope>NUCLEOTIDE SEQUENCE [LARGE SCALE GENOMIC DNA]</scope>
    <source>
        <strain evidence="2 3">AX-7</strain>
    </source>
</reference>
<dbReference type="SUPFAM" id="SSF53474">
    <property type="entry name" value="alpha/beta-Hydrolases"/>
    <property type="match status" value="1"/>
</dbReference>
<dbReference type="OrthoDB" id="9780765at2"/>
<evidence type="ECO:0000256" key="1">
    <source>
        <dbReference type="ARBA" id="ARBA00022801"/>
    </source>
</evidence>
<sequence>MTAFSVKKAIPVISTLFALSACLLGAPDTRAAPPSDPDWPFNAKTFGRTFTHRFTTVNGVRLHYVIGGKGDLVVLLHGYPETWYDWRKVMPGLAAHYTVVAPDMRGLGESSIPADGDYTKKTVADDIYKLVRSLGRKRVFLVAQDMGGPVAISYAGAHPGDVPALVFIESGIPGYGLEKAMDPSQGGMWHFGFFAAPKFPEMLTRGREREFLTAFAFRSHFVYQKTAFTDADISEYVRRYTKPGGMTAGFGYYRAFAQDAKDSQKMFAKTKLTLPILAIGGAHGLKATSKENVERLDANVTGLIFSDAGHFVNEERPGELNKAVLAFFAGK</sequence>
<gene>
    <name evidence="2" type="ORF">CCAX7_32390</name>
</gene>
<keyword evidence="3" id="KW-1185">Reference proteome</keyword>
<dbReference type="InterPro" id="IPR000073">
    <property type="entry name" value="AB_hydrolase_1"/>
</dbReference>
<dbReference type="PROSITE" id="PS51257">
    <property type="entry name" value="PROKAR_LIPOPROTEIN"/>
    <property type="match status" value="1"/>
</dbReference>
<dbReference type="PANTHER" id="PTHR43329">
    <property type="entry name" value="EPOXIDE HYDROLASE"/>
    <property type="match status" value="1"/>
</dbReference>
<keyword evidence="1 2" id="KW-0378">Hydrolase</keyword>
<dbReference type="EMBL" id="AP025739">
    <property type="protein sequence ID" value="BDI31188.1"/>
    <property type="molecule type" value="Genomic_DNA"/>
</dbReference>
<dbReference type="FunCoup" id="A0A402D448">
    <property type="interactions" value="102"/>
</dbReference>
<dbReference type="InterPro" id="IPR000639">
    <property type="entry name" value="Epox_hydrolase-like"/>
</dbReference>
<dbReference type="PRINTS" id="PR00412">
    <property type="entry name" value="EPOXHYDRLASE"/>
</dbReference>
<organism evidence="2 3">
    <name type="scientific">Capsulimonas corticalis</name>
    <dbReference type="NCBI Taxonomy" id="2219043"/>
    <lineage>
        <taxon>Bacteria</taxon>
        <taxon>Bacillati</taxon>
        <taxon>Armatimonadota</taxon>
        <taxon>Armatimonadia</taxon>
        <taxon>Capsulimonadales</taxon>
        <taxon>Capsulimonadaceae</taxon>
        <taxon>Capsulimonas</taxon>
    </lineage>
</organism>
<proteinExistence type="predicted"/>
<dbReference type="Gene3D" id="3.40.50.1820">
    <property type="entry name" value="alpha/beta hydrolase"/>
    <property type="match status" value="1"/>
</dbReference>
<evidence type="ECO:0000313" key="2">
    <source>
        <dbReference type="EMBL" id="BDI31188.1"/>
    </source>
</evidence>
<protein>
    <submittedName>
        <fullName evidence="2">Epoxide hydrolase</fullName>
    </submittedName>
</protein>